<evidence type="ECO:0000259" key="1">
    <source>
        <dbReference type="Pfam" id="PF10077"/>
    </source>
</evidence>
<dbReference type="Pfam" id="PF10077">
    <property type="entry name" value="DUF2314"/>
    <property type="match status" value="1"/>
</dbReference>
<organism evidence="2">
    <name type="scientific">hydrothermal vent metagenome</name>
    <dbReference type="NCBI Taxonomy" id="652676"/>
    <lineage>
        <taxon>unclassified sequences</taxon>
        <taxon>metagenomes</taxon>
        <taxon>ecological metagenomes</taxon>
    </lineage>
</organism>
<feature type="domain" description="DUF2314" evidence="1">
    <location>
        <begin position="346"/>
        <end position="422"/>
    </location>
</feature>
<gene>
    <name evidence="2" type="ORF">MNBD_GAMMA12-725</name>
</gene>
<evidence type="ECO:0000313" key="2">
    <source>
        <dbReference type="EMBL" id="VAW81666.1"/>
    </source>
</evidence>
<accession>A0A3B0ZM14</accession>
<sequence length="442" mass="51073">MKKSVLIFSCLMLFITSGLHARHLDRSSKLNFSYVIYFSGDNSNVTQQTLVKLFSTSLRGFTFVEKFKRRQKNNHFAITVMDKDNSRYFIPSTQYLRHASLGLSVKHLQKLKQKPRLAYVSFFYNSGKGYSQLNRINKALHAIIQQYDAVIWDYSTRQMISSKAWQSLRLGGWQNGIPYVAGQINTHAYKKGKGFRIISMGQKKFGYPDIAIERFMWADRQYAGLLVNLLSQALVERAIEIQLGKFVMTMDKLTNKVFLKNIVGRMKVPLPKKITIAFRVVQRDKGDPDNRVLALDFRWKPGVNEKDRQHRYFVSLFKQDQRMDMVKNNNKEILAASKRAIKKLPSVRRRFNKGLAPGFVRVKASFKTMNGGVEYMWVQIVKWRGSSISGTLISSPVNIPAMKAGDKVKLRQSKVFDYVLRNPNGKIEGNESGKLIRKFRRR</sequence>
<dbReference type="InterPro" id="IPR018756">
    <property type="entry name" value="DUF2314"/>
</dbReference>
<protein>
    <recommendedName>
        <fullName evidence="1">DUF2314 domain-containing protein</fullName>
    </recommendedName>
</protein>
<dbReference type="EMBL" id="UOFL01000222">
    <property type="protein sequence ID" value="VAW81666.1"/>
    <property type="molecule type" value="Genomic_DNA"/>
</dbReference>
<proteinExistence type="predicted"/>
<dbReference type="AlphaFoldDB" id="A0A3B0ZM14"/>
<name>A0A3B0ZM14_9ZZZZ</name>
<reference evidence="2" key="1">
    <citation type="submission" date="2018-06" db="EMBL/GenBank/DDBJ databases">
        <authorList>
            <person name="Zhirakovskaya E."/>
        </authorList>
    </citation>
    <scope>NUCLEOTIDE SEQUENCE</scope>
</reference>